<sequence length="117" mass="12132">MSLPPSSVDEAAGRLAAALRGLRLAAGRPTLAELGTHAGLPADTIQGIFAGELVPPWSTIVVLTTALRADPALLQGLWDDVRSAFQASSDHFPRGGIILLPSTSQREGDGVPREIVG</sequence>
<dbReference type="Proteomes" id="UP001216579">
    <property type="component" value="Unassembled WGS sequence"/>
</dbReference>
<evidence type="ECO:0000313" key="1">
    <source>
        <dbReference type="EMBL" id="MDF3292384.1"/>
    </source>
</evidence>
<dbReference type="RefSeq" id="WP_276095450.1">
    <property type="nucleotide sequence ID" value="NZ_JARJBC010000017.1"/>
</dbReference>
<reference evidence="1 2" key="1">
    <citation type="submission" date="2023-03" db="EMBL/GenBank/DDBJ databases">
        <title>Draft genome sequence of Streptomyces sp. RB6PN23 isolated from peat swamp forest in Thailand.</title>
        <authorList>
            <person name="Klaysubun C."/>
            <person name="Duangmal K."/>
        </authorList>
    </citation>
    <scope>NUCLEOTIDE SEQUENCE [LARGE SCALE GENOMIC DNA]</scope>
    <source>
        <strain evidence="1 2">RB6PN23</strain>
    </source>
</reference>
<dbReference type="Pfam" id="PF13560">
    <property type="entry name" value="HTH_31"/>
    <property type="match status" value="1"/>
</dbReference>
<proteinExistence type="predicted"/>
<name>A0ABT5ZRD4_9ACTN</name>
<organism evidence="1 2">
    <name type="scientific">Streptomyces silvisoli</name>
    <dbReference type="NCBI Taxonomy" id="3034235"/>
    <lineage>
        <taxon>Bacteria</taxon>
        <taxon>Bacillati</taxon>
        <taxon>Actinomycetota</taxon>
        <taxon>Actinomycetes</taxon>
        <taxon>Kitasatosporales</taxon>
        <taxon>Streptomycetaceae</taxon>
        <taxon>Streptomyces</taxon>
    </lineage>
</organism>
<keyword evidence="2" id="KW-1185">Reference proteome</keyword>
<dbReference type="InterPro" id="IPR010982">
    <property type="entry name" value="Lambda_DNA-bd_dom_sf"/>
</dbReference>
<gene>
    <name evidence="1" type="ORF">P3G67_24745</name>
</gene>
<evidence type="ECO:0000313" key="2">
    <source>
        <dbReference type="Proteomes" id="UP001216579"/>
    </source>
</evidence>
<dbReference type="Gene3D" id="1.10.260.40">
    <property type="entry name" value="lambda repressor-like DNA-binding domains"/>
    <property type="match status" value="1"/>
</dbReference>
<dbReference type="SUPFAM" id="SSF47413">
    <property type="entry name" value="lambda repressor-like DNA-binding domains"/>
    <property type="match status" value="1"/>
</dbReference>
<dbReference type="EMBL" id="JARJBC010000017">
    <property type="protein sequence ID" value="MDF3292384.1"/>
    <property type="molecule type" value="Genomic_DNA"/>
</dbReference>
<protein>
    <submittedName>
        <fullName evidence="1">Helix-turn-helix domain-containing protein</fullName>
    </submittedName>
</protein>
<accession>A0ABT5ZRD4</accession>
<comment type="caution">
    <text evidence="1">The sequence shown here is derived from an EMBL/GenBank/DDBJ whole genome shotgun (WGS) entry which is preliminary data.</text>
</comment>